<dbReference type="EMBL" id="QICH01000003">
    <property type="protein sequence ID" value="PXF62524.1"/>
    <property type="molecule type" value="Genomic_DNA"/>
</dbReference>
<keyword evidence="1" id="KW-0732">Signal</keyword>
<evidence type="ECO:0000313" key="2">
    <source>
        <dbReference type="EMBL" id="PXF62524.1"/>
    </source>
</evidence>
<evidence type="ECO:0000313" key="3">
    <source>
        <dbReference type="Proteomes" id="UP000247689"/>
    </source>
</evidence>
<comment type="caution">
    <text evidence="2">The sequence shown here is derived from an EMBL/GenBank/DDBJ whole genome shotgun (WGS) entry which is preliminary data.</text>
</comment>
<reference evidence="2 3" key="1">
    <citation type="submission" date="2018-05" db="EMBL/GenBank/DDBJ databases">
        <title>Kangiella spongicola genome sequence.</title>
        <authorList>
            <person name="Maclea K.S."/>
            <person name="Goen A.E."/>
            <person name="Kelley C."/>
            <person name="Underriner A."/>
            <person name="Silverwood T."/>
            <person name="Trachtenberg A.M."/>
        </authorList>
    </citation>
    <scope>NUCLEOTIDE SEQUENCE [LARGE SCALE GENOMIC DNA]</scope>
    <source>
        <strain evidence="2 3">ATCC BAA-2076</strain>
    </source>
</reference>
<evidence type="ECO:0000256" key="1">
    <source>
        <dbReference type="SAM" id="SignalP"/>
    </source>
</evidence>
<sequence>MKYFIGIILMVVSMVSSAQDDWYLGVWAIDTEKSKEQSKGLVGKEKDMADKLQKHGDDSLYEITEDYFRLYSFSMAVASPKFEYFTEENNDGTIKLQSLESSSETFDIGQDEHGVYLLITHVKYKKKDAMNYAYDEDGKLVIEEQNSIKAYLKEYDEEIDSEHFDKFIKEKRYK</sequence>
<keyword evidence="3" id="KW-1185">Reference proteome</keyword>
<protein>
    <recommendedName>
        <fullName evidence="4">Lipocalin-like domain-containing protein</fullName>
    </recommendedName>
</protein>
<feature type="signal peptide" evidence="1">
    <location>
        <begin position="1"/>
        <end position="18"/>
    </location>
</feature>
<dbReference type="Proteomes" id="UP000247689">
    <property type="component" value="Unassembled WGS sequence"/>
</dbReference>
<evidence type="ECO:0008006" key="4">
    <source>
        <dbReference type="Google" id="ProtNLM"/>
    </source>
</evidence>
<organism evidence="2 3">
    <name type="scientific">Kangiella spongicola</name>
    <dbReference type="NCBI Taxonomy" id="796379"/>
    <lineage>
        <taxon>Bacteria</taxon>
        <taxon>Pseudomonadati</taxon>
        <taxon>Pseudomonadota</taxon>
        <taxon>Gammaproteobacteria</taxon>
        <taxon>Kangiellales</taxon>
        <taxon>Kangiellaceae</taxon>
        <taxon>Kangiella</taxon>
    </lineage>
</organism>
<gene>
    <name evidence="2" type="ORF">DL796_09275</name>
</gene>
<name>A0A318D5T1_9GAMM</name>
<dbReference type="RefSeq" id="WP_110201433.1">
    <property type="nucleotide sequence ID" value="NZ_QICH01000003.1"/>
</dbReference>
<accession>A0A318D5T1</accession>
<feature type="chain" id="PRO_5016305541" description="Lipocalin-like domain-containing protein" evidence="1">
    <location>
        <begin position="19"/>
        <end position="174"/>
    </location>
</feature>
<proteinExistence type="predicted"/>
<dbReference type="AlphaFoldDB" id="A0A318D5T1"/>